<comment type="subcellular location">
    <subcellularLocation>
        <location evidence="2">Cytoplasm</location>
    </subcellularLocation>
    <subcellularLocation>
        <location evidence="1">Nucleus</location>
    </subcellularLocation>
</comment>
<evidence type="ECO:0000313" key="12">
    <source>
        <dbReference type="Proteomes" id="UP000274131"/>
    </source>
</evidence>
<evidence type="ECO:0000256" key="1">
    <source>
        <dbReference type="ARBA" id="ARBA00004123"/>
    </source>
</evidence>
<keyword evidence="12" id="KW-1185">Reference proteome</keyword>
<dbReference type="GO" id="GO:0000177">
    <property type="term" value="C:cytoplasmic exosome (RNase complex)"/>
    <property type="evidence" value="ECO:0007669"/>
    <property type="project" value="TreeGrafter"/>
</dbReference>
<dbReference type="EMBL" id="UXUI01009711">
    <property type="protein sequence ID" value="VDD94197.1"/>
    <property type="molecule type" value="Genomic_DNA"/>
</dbReference>
<dbReference type="GO" id="GO:0003723">
    <property type="term" value="F:RNA binding"/>
    <property type="evidence" value="ECO:0007669"/>
    <property type="project" value="UniProtKB-KW"/>
</dbReference>
<dbReference type="Pfam" id="PF01138">
    <property type="entry name" value="RNase_PH"/>
    <property type="match status" value="1"/>
</dbReference>
<dbReference type="AlphaFoldDB" id="A0A0N4VFL3"/>
<dbReference type="STRING" id="51028.A0A0N4VFL3"/>
<evidence type="ECO:0000256" key="5">
    <source>
        <dbReference type="ARBA" id="ARBA00022552"/>
    </source>
</evidence>
<evidence type="ECO:0000259" key="10">
    <source>
        <dbReference type="Pfam" id="PF01138"/>
    </source>
</evidence>
<dbReference type="InterPro" id="IPR050080">
    <property type="entry name" value="RNase_PH"/>
</dbReference>
<accession>A0A0N4VFL3</accession>
<dbReference type="Proteomes" id="UP000274131">
    <property type="component" value="Unassembled WGS sequence"/>
</dbReference>
<dbReference type="SUPFAM" id="SSF54211">
    <property type="entry name" value="Ribosomal protein S5 domain 2-like"/>
    <property type="match status" value="1"/>
</dbReference>
<proteinExistence type="inferred from homology"/>
<evidence type="ECO:0000256" key="4">
    <source>
        <dbReference type="ARBA" id="ARBA00022490"/>
    </source>
</evidence>
<keyword evidence="8" id="KW-0539">Nucleus</keyword>
<feature type="signal peptide" evidence="9">
    <location>
        <begin position="1"/>
        <end position="19"/>
    </location>
</feature>
<evidence type="ECO:0000256" key="2">
    <source>
        <dbReference type="ARBA" id="ARBA00004496"/>
    </source>
</evidence>
<sequence>MSQLKLLQELIFGFTVVRAGVFEAKKGSAYVELCGTKLVCVVDGPVEPDRSGGVDDEEGMVKVEVIGSSNLSQVLESALCSFVRLDRFPKAQINLDVIILEDSATSLAAALMASSVALCNAGIETYDICLASHFWVSAEGELLGSKLAPGDEYSSLTVAVLPSLNQMVCCEHQGIIEPSILMKAVPSAIEKSLSNYSVVRRAIEAFSIPVNEKKS</sequence>
<evidence type="ECO:0000256" key="3">
    <source>
        <dbReference type="ARBA" id="ARBA00006678"/>
    </source>
</evidence>
<dbReference type="InterPro" id="IPR027408">
    <property type="entry name" value="PNPase/RNase_PH_dom_sf"/>
</dbReference>
<feature type="chain" id="PRO_5043122896" evidence="9">
    <location>
        <begin position="20"/>
        <end position="215"/>
    </location>
</feature>
<dbReference type="GO" id="GO:0005730">
    <property type="term" value="C:nucleolus"/>
    <property type="evidence" value="ECO:0007669"/>
    <property type="project" value="TreeGrafter"/>
</dbReference>
<dbReference type="InterPro" id="IPR020568">
    <property type="entry name" value="Ribosomal_Su5_D2-typ_SF"/>
</dbReference>
<reference evidence="11 12" key="2">
    <citation type="submission" date="2018-10" db="EMBL/GenBank/DDBJ databases">
        <authorList>
            <consortium name="Pathogen Informatics"/>
        </authorList>
    </citation>
    <scope>NUCLEOTIDE SEQUENCE [LARGE SCALE GENOMIC DNA]</scope>
</reference>
<feature type="domain" description="Exoribonuclease phosphorolytic" evidence="10">
    <location>
        <begin position="17"/>
        <end position="124"/>
    </location>
</feature>
<dbReference type="GO" id="GO:0006364">
    <property type="term" value="P:rRNA processing"/>
    <property type="evidence" value="ECO:0007669"/>
    <property type="project" value="UniProtKB-KW"/>
</dbReference>
<dbReference type="GO" id="GO:0034475">
    <property type="term" value="P:U4 snRNA 3'-end processing"/>
    <property type="evidence" value="ECO:0007669"/>
    <property type="project" value="TreeGrafter"/>
</dbReference>
<dbReference type="GO" id="GO:0071028">
    <property type="term" value="P:nuclear mRNA surveillance"/>
    <property type="evidence" value="ECO:0007669"/>
    <property type="project" value="TreeGrafter"/>
</dbReference>
<keyword evidence="4" id="KW-0963">Cytoplasm</keyword>
<evidence type="ECO:0000256" key="6">
    <source>
        <dbReference type="ARBA" id="ARBA00022835"/>
    </source>
</evidence>
<dbReference type="OrthoDB" id="2504340at2759"/>
<evidence type="ECO:0000313" key="11">
    <source>
        <dbReference type="EMBL" id="VDD94197.1"/>
    </source>
</evidence>
<name>A0A0N4VFL3_ENTVE</name>
<dbReference type="InterPro" id="IPR001247">
    <property type="entry name" value="ExoRNase_PH_dom1"/>
</dbReference>
<evidence type="ECO:0000256" key="9">
    <source>
        <dbReference type="SAM" id="SignalP"/>
    </source>
</evidence>
<keyword evidence="9" id="KW-0732">Signal</keyword>
<keyword evidence="6" id="KW-0271">Exosome</keyword>
<dbReference type="PANTHER" id="PTHR11953">
    <property type="entry name" value="EXOSOME COMPLEX COMPONENT"/>
    <property type="match status" value="1"/>
</dbReference>
<dbReference type="GO" id="GO:0016075">
    <property type="term" value="P:rRNA catabolic process"/>
    <property type="evidence" value="ECO:0007669"/>
    <property type="project" value="TreeGrafter"/>
</dbReference>
<dbReference type="GO" id="GO:0071051">
    <property type="term" value="P:poly(A)-dependent snoRNA 3'-end processing"/>
    <property type="evidence" value="ECO:0007669"/>
    <property type="project" value="TreeGrafter"/>
</dbReference>
<dbReference type="GO" id="GO:0000176">
    <property type="term" value="C:nuclear exosome (RNase complex)"/>
    <property type="evidence" value="ECO:0007669"/>
    <property type="project" value="TreeGrafter"/>
</dbReference>
<dbReference type="Gene3D" id="3.30.230.70">
    <property type="entry name" value="GHMP Kinase, N-terminal domain"/>
    <property type="match status" value="1"/>
</dbReference>
<protein>
    <submittedName>
        <fullName evidence="13">RNase_PH domain-containing protein</fullName>
    </submittedName>
</protein>
<keyword evidence="7" id="KW-0694">RNA-binding</keyword>
<evidence type="ECO:0000256" key="7">
    <source>
        <dbReference type="ARBA" id="ARBA00022884"/>
    </source>
</evidence>
<organism evidence="13">
    <name type="scientific">Enterobius vermicularis</name>
    <name type="common">Human pinworm</name>
    <dbReference type="NCBI Taxonomy" id="51028"/>
    <lineage>
        <taxon>Eukaryota</taxon>
        <taxon>Metazoa</taxon>
        <taxon>Ecdysozoa</taxon>
        <taxon>Nematoda</taxon>
        <taxon>Chromadorea</taxon>
        <taxon>Rhabditida</taxon>
        <taxon>Spirurina</taxon>
        <taxon>Oxyuridomorpha</taxon>
        <taxon>Oxyuroidea</taxon>
        <taxon>Oxyuridae</taxon>
        <taxon>Enterobius</taxon>
    </lineage>
</organism>
<evidence type="ECO:0000313" key="13">
    <source>
        <dbReference type="WBParaSite" id="EVEC_0000953801-mRNA-1"/>
    </source>
</evidence>
<reference evidence="13" key="1">
    <citation type="submission" date="2016-04" db="UniProtKB">
        <authorList>
            <consortium name="WormBaseParasite"/>
        </authorList>
    </citation>
    <scope>IDENTIFICATION</scope>
</reference>
<dbReference type="WBParaSite" id="EVEC_0000953801-mRNA-1">
    <property type="protein sequence ID" value="EVEC_0000953801-mRNA-1"/>
    <property type="gene ID" value="EVEC_0000953801"/>
</dbReference>
<gene>
    <name evidence="11" type="ORF">EVEC_LOCUS8948</name>
</gene>
<comment type="similarity">
    <text evidence="3">Belongs to the RNase PH family.</text>
</comment>
<keyword evidence="5" id="KW-0698">rRNA processing</keyword>
<dbReference type="PANTHER" id="PTHR11953:SF2">
    <property type="entry name" value="EXOSOME COMPLEX COMPONENT MTR3"/>
    <property type="match status" value="1"/>
</dbReference>
<evidence type="ECO:0000256" key="8">
    <source>
        <dbReference type="ARBA" id="ARBA00023242"/>
    </source>
</evidence>